<evidence type="ECO:0000313" key="2">
    <source>
        <dbReference type="EMBL" id="API52939.1"/>
    </source>
</evidence>
<dbReference type="Pfam" id="PF17194">
    <property type="entry name" value="AbiEi_3_N"/>
    <property type="match status" value="1"/>
</dbReference>
<proteinExistence type="predicted"/>
<organism evidence="2 3">
    <name type="scientific">Rhizobium leguminosarum</name>
    <dbReference type="NCBI Taxonomy" id="384"/>
    <lineage>
        <taxon>Bacteria</taxon>
        <taxon>Pseudomonadati</taxon>
        <taxon>Pseudomonadota</taxon>
        <taxon>Alphaproteobacteria</taxon>
        <taxon>Hyphomicrobiales</taxon>
        <taxon>Rhizobiaceae</taxon>
        <taxon>Rhizobium/Agrobacterium group</taxon>
        <taxon>Rhizobium</taxon>
    </lineage>
</organism>
<dbReference type="InterPro" id="IPR021561">
    <property type="entry name" value="AbiEi_3"/>
</dbReference>
<reference evidence="2 3" key="1">
    <citation type="submission" date="2016-11" db="EMBL/GenBank/DDBJ databases">
        <title>Rhizobium leguminosarum bv. viciae strain Vaf12 isolated from Vavilovia formosa root nodules from Russia, Dagestan.</title>
        <authorList>
            <person name="Kimeklis A."/>
        </authorList>
    </citation>
    <scope>NUCLEOTIDE SEQUENCE [LARGE SCALE GENOMIC DNA]</scope>
    <source>
        <strain evidence="2 3">Vaf-108</strain>
    </source>
</reference>
<gene>
    <name evidence="2" type="ORF">BMW22_16110</name>
</gene>
<sequence length="282" mass="31907">MNRQRSDSLKRLLDQVPQGFLIDSAWMNSNGISRQSAHQYTQNGWLESLGRGLFRRPFSADIRPDVSRDWKIPVLSMQWLMGHRVHVGGKSALQIAGVTHYLSFGGNDQLYLYGKVPKWFEKLDLSARLCLRPASLFADLDLGVDNTDFSLASGEGQSLAPSPWTWPMRISSPERAILEMIGELPAEESFHNIDTLFQSLSNLRPRKLSRLLQDCRSVKVKRLFLVFAERHGHAWRKHLDLANVDLGSGDRSVVKGGRLHPIYRVMVPPEFVPGHKDENIGA</sequence>
<dbReference type="InterPro" id="IPR033455">
    <property type="entry name" value="AbiEi_3_N"/>
</dbReference>
<dbReference type="AlphaFoldDB" id="A0A1L3ZBB3"/>
<dbReference type="Pfam" id="PF11459">
    <property type="entry name" value="AbiEi_3"/>
    <property type="match status" value="1"/>
</dbReference>
<dbReference type="Proteomes" id="UP000183050">
    <property type="component" value="Chromosome"/>
</dbReference>
<feature type="domain" description="Transcriptional regulator AbiEi antitoxin N-terminal" evidence="1">
    <location>
        <begin position="7"/>
        <end position="104"/>
    </location>
</feature>
<dbReference type="EMBL" id="CP018228">
    <property type="protein sequence ID" value="API52939.1"/>
    <property type="molecule type" value="Genomic_DNA"/>
</dbReference>
<evidence type="ECO:0000313" key="3">
    <source>
        <dbReference type="Proteomes" id="UP000183050"/>
    </source>
</evidence>
<evidence type="ECO:0000259" key="1">
    <source>
        <dbReference type="Pfam" id="PF17194"/>
    </source>
</evidence>
<name>A0A1L3ZBB3_RHILE</name>
<protein>
    <recommendedName>
        <fullName evidence="1">Transcriptional regulator AbiEi antitoxin N-terminal domain-containing protein</fullName>
    </recommendedName>
</protein>
<accession>A0A1L3ZBB3</accession>